<dbReference type="SUPFAM" id="SSF55781">
    <property type="entry name" value="GAF domain-like"/>
    <property type="match status" value="1"/>
</dbReference>
<evidence type="ECO:0000313" key="5">
    <source>
        <dbReference type="EMBL" id="TVO57456.1"/>
    </source>
</evidence>
<dbReference type="GO" id="GO:0016887">
    <property type="term" value="F:ATP hydrolysis activity"/>
    <property type="evidence" value="ECO:0007669"/>
    <property type="project" value="TreeGrafter"/>
</dbReference>
<dbReference type="EMBL" id="VMNK01000006">
    <property type="protein sequence ID" value="TVO57456.1"/>
    <property type="molecule type" value="Genomic_DNA"/>
</dbReference>
<dbReference type="InterPro" id="IPR003018">
    <property type="entry name" value="GAF"/>
</dbReference>
<evidence type="ECO:0000256" key="2">
    <source>
        <dbReference type="ARBA" id="ARBA00022741"/>
    </source>
</evidence>
<dbReference type="SUPFAM" id="SSF52540">
    <property type="entry name" value="P-loop containing nucleoside triphosphate hydrolases"/>
    <property type="match status" value="1"/>
</dbReference>
<comment type="similarity">
    <text evidence="1">Belongs to the GSP E family.</text>
</comment>
<dbReference type="PANTHER" id="PTHR30258:SF2">
    <property type="entry name" value="COMG OPERON PROTEIN 1"/>
    <property type="match status" value="1"/>
</dbReference>
<keyword evidence="3" id="KW-0067">ATP-binding</keyword>
<dbReference type="Proteomes" id="UP000319502">
    <property type="component" value="Unassembled WGS sequence"/>
</dbReference>
<dbReference type="InterPro" id="IPR027417">
    <property type="entry name" value="P-loop_NTPase"/>
</dbReference>
<name>A0A557QX93_9RHOO</name>
<sequence>MKAAGKSPSSGDVSSRLAFFKGLQAATNRIHATQNIDEIIFELSADLCELFGAERLTIYTLDESRTAIVSKVKTGLHSVNSIRLPISENSVAGYVAHTKKMLNLPDVYDAPALRKISPRLEFRNEVDEVTGYRSKQMLVAPILTGENGELVGVLQLINAVDSKPFSPVAEEGLLGLAQTLGVAFAQRARTQGKPRSRYDSLVTDGHLSAQELDAAGRKARDRKVNTEDVLLDDMGLALSDVGNAVARCFNVSYEPFRGDRIKPVDLLRNIKRDFVEQSHWLPLEETEEGIVVMAIDPEQTRASRVAHNVFPNKKIAFRATTHRDFRRTVDQFFEASLDLGSVDDLLLDLGDEEQDGSVAEDISAAADNELVKLVNKVIIDAYKQGASDIHIEPRPGKVKTLIRFRKDGTLVPYIEVPASYRNPLVTRIKIMCDLDISERRKPQDGKIKFRKYAALDIELRVATIPTAGGMEDVVMRILANSEPIPLDKLGLSPHNLERLKGAIAQPYGIFFVCGPTGSGKTTTLHSILGHINTPETKIWTAEDPVEITQKGLRQVQVNRKAGLDFATMMRAFLRADPDVIMVGEMRDRETVSVGLEASLTGHLVFSTLHTNSAPESIVRLLDMGMDPFNFADALLGVLAQRLAKRLCTKCKSAYHPDSEELSNLLDEYCIDLQGTPPFITDAEAARKAVARRWQQDFADKNGHFTLYKPVGCNDCTNGYRGRVGLHELMLGSDSAKKLIQEHARVAALLVLALDEGMRTLRQDGIEKVLDGTTDIKQVRKVCVR</sequence>
<dbReference type="GO" id="GO:0005524">
    <property type="term" value="F:ATP binding"/>
    <property type="evidence" value="ECO:0007669"/>
    <property type="project" value="UniProtKB-KW"/>
</dbReference>
<dbReference type="Pfam" id="PF05157">
    <property type="entry name" value="MshEN"/>
    <property type="match status" value="1"/>
</dbReference>
<organism evidence="5 6">
    <name type="scientific">Denitromonas halophila</name>
    <dbReference type="NCBI Taxonomy" id="1629404"/>
    <lineage>
        <taxon>Bacteria</taxon>
        <taxon>Pseudomonadati</taxon>
        <taxon>Pseudomonadota</taxon>
        <taxon>Betaproteobacteria</taxon>
        <taxon>Rhodocyclales</taxon>
        <taxon>Zoogloeaceae</taxon>
        <taxon>Denitromonas</taxon>
    </lineage>
</organism>
<dbReference type="GO" id="GO:0005886">
    <property type="term" value="C:plasma membrane"/>
    <property type="evidence" value="ECO:0007669"/>
    <property type="project" value="TreeGrafter"/>
</dbReference>
<dbReference type="Pfam" id="PF00437">
    <property type="entry name" value="T2SSE"/>
    <property type="match status" value="1"/>
</dbReference>
<dbReference type="AlphaFoldDB" id="A0A557QX93"/>
<dbReference type="SMART" id="SM00382">
    <property type="entry name" value="AAA"/>
    <property type="match status" value="1"/>
</dbReference>
<proteinExistence type="inferred from homology"/>
<dbReference type="SMART" id="SM00065">
    <property type="entry name" value="GAF"/>
    <property type="match status" value="1"/>
</dbReference>
<dbReference type="Gene3D" id="3.30.450.40">
    <property type="match status" value="1"/>
</dbReference>
<dbReference type="InterPro" id="IPR037257">
    <property type="entry name" value="T2SS_E_N_sf"/>
</dbReference>
<dbReference type="Gene3D" id="3.30.450.90">
    <property type="match status" value="1"/>
</dbReference>
<keyword evidence="6" id="KW-1185">Reference proteome</keyword>
<dbReference type="Gene3D" id="3.40.50.300">
    <property type="entry name" value="P-loop containing nucleotide triphosphate hydrolases"/>
    <property type="match status" value="1"/>
</dbReference>
<dbReference type="CDD" id="cd01129">
    <property type="entry name" value="PulE-GspE-like"/>
    <property type="match status" value="1"/>
</dbReference>
<evidence type="ECO:0000256" key="3">
    <source>
        <dbReference type="ARBA" id="ARBA00022840"/>
    </source>
</evidence>
<dbReference type="InterPro" id="IPR007831">
    <property type="entry name" value="T2SS_GspE_N"/>
</dbReference>
<dbReference type="RefSeq" id="WP_144308935.1">
    <property type="nucleotide sequence ID" value="NZ_VMNK01000006.1"/>
</dbReference>
<protein>
    <submittedName>
        <fullName evidence="5">GspE/PulE family protein</fullName>
    </submittedName>
</protein>
<dbReference type="OrthoDB" id="9176794at2"/>
<dbReference type="InterPro" id="IPR029016">
    <property type="entry name" value="GAF-like_dom_sf"/>
</dbReference>
<feature type="domain" description="Bacterial type II secretion system protein E" evidence="4">
    <location>
        <begin position="573"/>
        <end position="587"/>
    </location>
</feature>
<evidence type="ECO:0000259" key="4">
    <source>
        <dbReference type="PROSITE" id="PS00662"/>
    </source>
</evidence>
<dbReference type="PANTHER" id="PTHR30258">
    <property type="entry name" value="TYPE II SECRETION SYSTEM PROTEIN GSPE-RELATED"/>
    <property type="match status" value="1"/>
</dbReference>
<evidence type="ECO:0000256" key="1">
    <source>
        <dbReference type="ARBA" id="ARBA00006611"/>
    </source>
</evidence>
<dbReference type="PROSITE" id="PS00662">
    <property type="entry name" value="T2SP_E"/>
    <property type="match status" value="1"/>
</dbReference>
<gene>
    <name evidence="5" type="ORF">FHP91_07180</name>
</gene>
<dbReference type="Pfam" id="PF01590">
    <property type="entry name" value="GAF"/>
    <property type="match status" value="1"/>
</dbReference>
<keyword evidence="2" id="KW-0547">Nucleotide-binding</keyword>
<comment type="caution">
    <text evidence="5">The sequence shown here is derived from an EMBL/GenBank/DDBJ whole genome shotgun (WGS) entry which is preliminary data.</text>
</comment>
<dbReference type="SUPFAM" id="SSF160246">
    <property type="entry name" value="EspE N-terminal domain-like"/>
    <property type="match status" value="1"/>
</dbReference>
<reference evidence="5 6" key="1">
    <citation type="submission" date="2019-07" db="EMBL/GenBank/DDBJ databases">
        <title>The pathways for chlorine oxyanion respiration interact through the shared metabolite chlorate.</title>
        <authorList>
            <person name="Barnum T.P."/>
            <person name="Cheng Y."/>
            <person name="Hill K.A."/>
            <person name="Lucas L.N."/>
            <person name="Carlson H.K."/>
            <person name="Coates J.D."/>
        </authorList>
    </citation>
    <scope>NUCLEOTIDE SEQUENCE [LARGE SCALE GENOMIC DNA]</scope>
    <source>
        <strain evidence="5 6">SFB-3</strain>
    </source>
</reference>
<evidence type="ECO:0000313" key="6">
    <source>
        <dbReference type="Proteomes" id="UP000319502"/>
    </source>
</evidence>
<dbReference type="InterPro" id="IPR003593">
    <property type="entry name" value="AAA+_ATPase"/>
</dbReference>
<accession>A0A557QX93</accession>
<dbReference type="InterPro" id="IPR001482">
    <property type="entry name" value="T2SS/T4SS_dom"/>
</dbReference>